<protein>
    <recommendedName>
        <fullName evidence="10">Cytochrome P450</fullName>
    </recommendedName>
</protein>
<keyword evidence="6" id="KW-0408">Iron</keyword>
<dbReference type="Gene3D" id="1.10.630.10">
    <property type="entry name" value="Cytochrome P450"/>
    <property type="match status" value="1"/>
</dbReference>
<comment type="caution">
    <text evidence="8">The sequence shown here is derived from an EMBL/GenBank/DDBJ whole genome shotgun (WGS) entry which is preliminary data.</text>
</comment>
<reference evidence="8 9" key="1">
    <citation type="submission" date="2024-02" db="EMBL/GenBank/DDBJ databases">
        <title>De novo assembly and annotation of 12 fungi associated with fruit tree decline syndrome in Ontario, Canada.</title>
        <authorList>
            <person name="Sulman M."/>
            <person name="Ellouze W."/>
            <person name="Ilyukhin E."/>
        </authorList>
    </citation>
    <scope>NUCLEOTIDE SEQUENCE [LARGE SCALE GENOMIC DNA]</scope>
    <source>
        <strain evidence="8 9">M42-189</strain>
    </source>
</reference>
<name>A0ABR3QY61_9PLEO</name>
<organism evidence="8 9">
    <name type="scientific">Paraconiothyrium brasiliense</name>
    <dbReference type="NCBI Taxonomy" id="300254"/>
    <lineage>
        <taxon>Eukaryota</taxon>
        <taxon>Fungi</taxon>
        <taxon>Dikarya</taxon>
        <taxon>Ascomycota</taxon>
        <taxon>Pezizomycotina</taxon>
        <taxon>Dothideomycetes</taxon>
        <taxon>Pleosporomycetidae</taxon>
        <taxon>Pleosporales</taxon>
        <taxon>Massarineae</taxon>
        <taxon>Didymosphaeriaceae</taxon>
        <taxon>Paraconiothyrium</taxon>
    </lineage>
</organism>
<comment type="subcellular location">
    <subcellularLocation>
        <location evidence="2">Endoplasmic reticulum membrane</location>
        <topology evidence="2">Single-pass membrane protein</topology>
    </subcellularLocation>
</comment>
<dbReference type="PANTHER" id="PTHR24306">
    <property type="match status" value="1"/>
</dbReference>
<dbReference type="SUPFAM" id="SSF48264">
    <property type="entry name" value="Cytochrome P450"/>
    <property type="match status" value="1"/>
</dbReference>
<evidence type="ECO:0000313" key="9">
    <source>
        <dbReference type="Proteomes" id="UP001521785"/>
    </source>
</evidence>
<dbReference type="PRINTS" id="PR00465">
    <property type="entry name" value="EP450IV"/>
</dbReference>
<evidence type="ECO:0000256" key="1">
    <source>
        <dbReference type="ARBA" id="ARBA00001971"/>
    </source>
</evidence>
<dbReference type="Proteomes" id="UP001521785">
    <property type="component" value="Unassembled WGS sequence"/>
</dbReference>
<keyword evidence="7" id="KW-0472">Membrane</keyword>
<comment type="similarity">
    <text evidence="3">Belongs to the cytochrome P450 family.</text>
</comment>
<feature type="transmembrane region" description="Helical" evidence="7">
    <location>
        <begin position="20"/>
        <end position="36"/>
    </location>
</feature>
<accession>A0ABR3QY61</accession>
<keyword evidence="5" id="KW-0479">Metal-binding</keyword>
<dbReference type="CDD" id="cd11040">
    <property type="entry name" value="CYP7_CYP8-like"/>
    <property type="match status" value="1"/>
</dbReference>
<evidence type="ECO:0000256" key="7">
    <source>
        <dbReference type="SAM" id="Phobius"/>
    </source>
</evidence>
<keyword evidence="7" id="KW-0812">Transmembrane</keyword>
<evidence type="ECO:0000256" key="4">
    <source>
        <dbReference type="ARBA" id="ARBA00022516"/>
    </source>
</evidence>
<comment type="cofactor">
    <cofactor evidence="1">
        <name>heme</name>
        <dbReference type="ChEBI" id="CHEBI:30413"/>
    </cofactor>
</comment>
<keyword evidence="7" id="KW-1133">Transmembrane helix</keyword>
<evidence type="ECO:0000256" key="3">
    <source>
        <dbReference type="ARBA" id="ARBA00010617"/>
    </source>
</evidence>
<dbReference type="InterPro" id="IPR001128">
    <property type="entry name" value="Cyt_P450"/>
</dbReference>
<gene>
    <name evidence="8" type="ORF">SLS60_008681</name>
</gene>
<keyword evidence="4" id="KW-0443">Lipid metabolism</keyword>
<evidence type="ECO:0000256" key="6">
    <source>
        <dbReference type="ARBA" id="ARBA00023004"/>
    </source>
</evidence>
<evidence type="ECO:0000256" key="2">
    <source>
        <dbReference type="ARBA" id="ARBA00004389"/>
    </source>
</evidence>
<dbReference type="PANTHER" id="PTHR24306:SF8">
    <property type="entry name" value="P450, PUTATIVE (EUROFUNG)-RELATED"/>
    <property type="match status" value="1"/>
</dbReference>
<keyword evidence="4" id="KW-0444">Lipid biosynthesis</keyword>
<evidence type="ECO:0008006" key="10">
    <source>
        <dbReference type="Google" id="ProtNLM"/>
    </source>
</evidence>
<dbReference type="InterPro" id="IPR002403">
    <property type="entry name" value="Cyt_P450_E_grp-IV"/>
</dbReference>
<sequence length="536" mass="60086">MSVSPWAEALQSHSWRRPALIAFVVLVLTVTYQLLIKPKARTKFPVWATLEVALTSYLLDQKAQGRRVLSALRRNDGSLFGLTSWHQLLVDPPQVDRLMAHAAGSITAAPVQYTLMTRVFGNPDSPEFEKKFFSSWKELNAPVEKLFLNDTAATAALERARILEKANSFVTFTTDRSLMKHWERSADIKVTSSDGVKKVEASLQSLSRDFGACVAIPQLYGQDFMERYPQVLDDLWKFDNDLFPLMMIGIPEWAPLRAVREGRAARSRIMTEIEGLYRRIDQHQHGKPIDFDADMSDISDVALGRSTVYEKHGWTLPERGACDLAIFWGQNANTQPVVFWLLAYVYSTPGLLAQIREEIVPYANNSTSGELTALDIPSISKNCQLLKACVFETYRLVVEVTSIRHVTRPITLTDGERKHELKSGSFFSAPLSLVNHDASVYRDPDVFDPTRFLEQNDASGKPVARYGKLKPWGSGAAMCKGRTFAEKEIMVLGAAIVAAWDIEPESGKWELPAMVPGTGAKKPVRDIRVAISRRKL</sequence>
<evidence type="ECO:0000256" key="5">
    <source>
        <dbReference type="ARBA" id="ARBA00022723"/>
    </source>
</evidence>
<keyword evidence="9" id="KW-1185">Reference proteome</keyword>
<dbReference type="EMBL" id="JAKJXO020000013">
    <property type="protein sequence ID" value="KAL1597099.1"/>
    <property type="molecule type" value="Genomic_DNA"/>
</dbReference>
<proteinExistence type="inferred from homology"/>
<dbReference type="InterPro" id="IPR036396">
    <property type="entry name" value="Cyt_P450_sf"/>
</dbReference>
<dbReference type="Pfam" id="PF00067">
    <property type="entry name" value="p450"/>
    <property type="match status" value="1"/>
</dbReference>
<evidence type="ECO:0000313" key="8">
    <source>
        <dbReference type="EMBL" id="KAL1597099.1"/>
    </source>
</evidence>